<protein>
    <recommendedName>
        <fullName evidence="2">Reverse transcriptase/retrotransposon-derived protein RNase H-like domain-containing protein</fullName>
    </recommendedName>
</protein>
<dbReference type="InterPro" id="IPR050951">
    <property type="entry name" value="Retrovirus_Pol_polyprotein"/>
</dbReference>
<name>A0AA39S9X7_ACESA</name>
<dbReference type="SUPFAM" id="SSF56672">
    <property type="entry name" value="DNA/RNA polymerases"/>
    <property type="match status" value="1"/>
</dbReference>
<feature type="domain" description="Reverse transcriptase/retrotransposon-derived protein RNase H-like" evidence="2">
    <location>
        <begin position="27"/>
        <end position="106"/>
    </location>
</feature>
<accession>A0AA39S9X7</accession>
<dbReference type="AlphaFoldDB" id="A0AA39S9X7"/>
<comment type="caution">
    <text evidence="3">The sequence shown here is derived from an EMBL/GenBank/DDBJ whole genome shotgun (WGS) entry which is preliminary data.</text>
</comment>
<evidence type="ECO:0000313" key="3">
    <source>
        <dbReference type="EMBL" id="KAK0585480.1"/>
    </source>
</evidence>
<proteinExistence type="predicted"/>
<evidence type="ECO:0000256" key="1">
    <source>
        <dbReference type="ARBA" id="ARBA00023268"/>
    </source>
</evidence>
<reference evidence="3" key="1">
    <citation type="journal article" date="2022" name="Plant J.">
        <title>Strategies of tolerance reflected in two North American maple genomes.</title>
        <authorList>
            <person name="McEvoy S.L."/>
            <person name="Sezen U.U."/>
            <person name="Trouern-Trend A."/>
            <person name="McMahon S.M."/>
            <person name="Schaberg P.G."/>
            <person name="Yang J."/>
            <person name="Wegrzyn J.L."/>
            <person name="Swenson N.G."/>
        </authorList>
    </citation>
    <scope>NUCLEOTIDE SEQUENCE</scope>
    <source>
        <strain evidence="3">NS2018</strain>
    </source>
</reference>
<evidence type="ECO:0000259" key="2">
    <source>
        <dbReference type="Pfam" id="PF17919"/>
    </source>
</evidence>
<dbReference type="PANTHER" id="PTHR37984">
    <property type="entry name" value="PROTEIN CBG26694"/>
    <property type="match status" value="1"/>
</dbReference>
<gene>
    <name evidence="3" type="ORF">LWI29_029166</name>
</gene>
<dbReference type="InterPro" id="IPR041577">
    <property type="entry name" value="RT_RNaseH_2"/>
</dbReference>
<dbReference type="Pfam" id="PF17919">
    <property type="entry name" value="RT_RNaseH_2"/>
    <property type="match status" value="1"/>
</dbReference>
<dbReference type="Proteomes" id="UP001168877">
    <property type="component" value="Unassembled WGS sequence"/>
</dbReference>
<dbReference type="InterPro" id="IPR043502">
    <property type="entry name" value="DNA/RNA_pol_sf"/>
</dbReference>
<dbReference type="PANTHER" id="PTHR37984:SF5">
    <property type="entry name" value="PROTEIN NYNRIN-LIKE"/>
    <property type="match status" value="1"/>
</dbReference>
<dbReference type="GO" id="GO:0003824">
    <property type="term" value="F:catalytic activity"/>
    <property type="evidence" value="ECO:0007669"/>
    <property type="project" value="UniProtKB-KW"/>
</dbReference>
<keyword evidence="1" id="KW-0511">Multifunctional enzyme</keyword>
<keyword evidence="4" id="KW-1185">Reference proteome</keyword>
<sequence>MVIEAELEVGDEGKVDGQWFPILVIVWIIEAEQAFQEIKRRLTTALVLVLPGFMSPYELHCDALKLGIGDHLSQNGRPVAYFNETLLGAKLRYNTYDVEFYVVMQAKSKGNINLSSFYKTGSCSKVRNFVYPSVAFEPRLFKSCILKDMWGKTELFN</sequence>
<organism evidence="3 4">
    <name type="scientific">Acer saccharum</name>
    <name type="common">Sugar maple</name>
    <dbReference type="NCBI Taxonomy" id="4024"/>
    <lineage>
        <taxon>Eukaryota</taxon>
        <taxon>Viridiplantae</taxon>
        <taxon>Streptophyta</taxon>
        <taxon>Embryophyta</taxon>
        <taxon>Tracheophyta</taxon>
        <taxon>Spermatophyta</taxon>
        <taxon>Magnoliopsida</taxon>
        <taxon>eudicotyledons</taxon>
        <taxon>Gunneridae</taxon>
        <taxon>Pentapetalae</taxon>
        <taxon>rosids</taxon>
        <taxon>malvids</taxon>
        <taxon>Sapindales</taxon>
        <taxon>Sapindaceae</taxon>
        <taxon>Hippocastanoideae</taxon>
        <taxon>Acereae</taxon>
        <taxon>Acer</taxon>
    </lineage>
</organism>
<reference evidence="3" key="2">
    <citation type="submission" date="2023-06" db="EMBL/GenBank/DDBJ databases">
        <authorList>
            <person name="Swenson N.G."/>
            <person name="Wegrzyn J.L."/>
            <person name="Mcevoy S.L."/>
        </authorList>
    </citation>
    <scope>NUCLEOTIDE SEQUENCE</scope>
    <source>
        <strain evidence="3">NS2018</strain>
        <tissue evidence="3">Leaf</tissue>
    </source>
</reference>
<evidence type="ECO:0000313" key="4">
    <source>
        <dbReference type="Proteomes" id="UP001168877"/>
    </source>
</evidence>
<dbReference type="EMBL" id="JAUESC010000383">
    <property type="protein sequence ID" value="KAK0585480.1"/>
    <property type="molecule type" value="Genomic_DNA"/>
</dbReference>